<keyword evidence="7" id="KW-0067">ATP-binding</keyword>
<evidence type="ECO:0000256" key="5">
    <source>
        <dbReference type="ARBA" id="ARBA00022741"/>
    </source>
</evidence>
<evidence type="ECO:0000256" key="1">
    <source>
        <dbReference type="ARBA" id="ARBA00004496"/>
    </source>
</evidence>
<evidence type="ECO:0000256" key="4">
    <source>
        <dbReference type="ARBA" id="ARBA00022679"/>
    </source>
</evidence>
<keyword evidence="6" id="KW-0418">Kinase</keyword>
<keyword evidence="4" id="KW-0808">Transferase</keyword>
<dbReference type="PANTHER" id="PTHR10196">
    <property type="entry name" value="SUGAR KINASE"/>
    <property type="match status" value="1"/>
</dbReference>
<dbReference type="EMBL" id="GEDC01028491">
    <property type="protein sequence ID" value="JAS08807.1"/>
    <property type="molecule type" value="Transcribed_RNA"/>
</dbReference>
<dbReference type="FunFam" id="3.30.420.40:FF:000132">
    <property type="entry name" value="Sedoheptulokinase"/>
    <property type="match status" value="1"/>
</dbReference>
<evidence type="ECO:0000259" key="13">
    <source>
        <dbReference type="Pfam" id="PF00370"/>
    </source>
</evidence>
<dbReference type="InterPro" id="IPR018484">
    <property type="entry name" value="FGGY_N"/>
</dbReference>
<dbReference type="FunFam" id="3.30.420.40:FF:000111">
    <property type="entry name" value="Sedoheptulokinase"/>
    <property type="match status" value="1"/>
</dbReference>
<evidence type="ECO:0000256" key="3">
    <source>
        <dbReference type="ARBA" id="ARBA00022490"/>
    </source>
</evidence>
<dbReference type="Pfam" id="PF00370">
    <property type="entry name" value="FGGY_N"/>
    <property type="match status" value="1"/>
</dbReference>
<evidence type="ECO:0000256" key="10">
    <source>
        <dbReference type="ARBA" id="ARBA00066341"/>
    </source>
</evidence>
<gene>
    <name evidence="14" type="ORF">g.19617</name>
</gene>
<reference evidence="14" key="1">
    <citation type="submission" date="2015-12" db="EMBL/GenBank/DDBJ databases">
        <title>De novo transcriptome assembly of four potential Pierce s Disease insect vectors from Arizona vineyards.</title>
        <authorList>
            <person name="Tassone E.E."/>
        </authorList>
    </citation>
    <scope>NUCLEOTIDE SEQUENCE</scope>
</reference>
<protein>
    <recommendedName>
        <fullName evidence="11">Sedoheptulokinase</fullName>
        <ecNumber evidence="10">2.7.1.14</ecNumber>
    </recommendedName>
    <alternativeName>
        <fullName evidence="12">Carbohydrate kinase-like protein</fullName>
    </alternativeName>
</protein>
<dbReference type="AlphaFoldDB" id="A0A1B6C5Q3"/>
<dbReference type="Gene3D" id="3.30.420.40">
    <property type="match status" value="2"/>
</dbReference>
<organism evidence="14">
    <name type="scientific">Clastoptera arizonana</name>
    <name type="common">Arizona spittle bug</name>
    <dbReference type="NCBI Taxonomy" id="38151"/>
    <lineage>
        <taxon>Eukaryota</taxon>
        <taxon>Metazoa</taxon>
        <taxon>Ecdysozoa</taxon>
        <taxon>Arthropoda</taxon>
        <taxon>Hexapoda</taxon>
        <taxon>Insecta</taxon>
        <taxon>Pterygota</taxon>
        <taxon>Neoptera</taxon>
        <taxon>Paraneoptera</taxon>
        <taxon>Hemiptera</taxon>
        <taxon>Auchenorrhyncha</taxon>
        <taxon>Cercopoidea</taxon>
        <taxon>Clastopteridae</taxon>
        <taxon>Clastoptera</taxon>
    </lineage>
</organism>
<dbReference type="GO" id="GO:0006091">
    <property type="term" value="P:generation of precursor metabolites and energy"/>
    <property type="evidence" value="ECO:0007669"/>
    <property type="project" value="UniProtKB-ARBA"/>
</dbReference>
<dbReference type="GO" id="GO:0006071">
    <property type="term" value="P:glycerol metabolic process"/>
    <property type="evidence" value="ECO:0007669"/>
    <property type="project" value="TreeGrafter"/>
</dbReference>
<keyword evidence="3" id="KW-0963">Cytoplasm</keyword>
<dbReference type="GO" id="GO:1901135">
    <property type="term" value="P:carbohydrate derivative metabolic process"/>
    <property type="evidence" value="ECO:0007669"/>
    <property type="project" value="UniProtKB-ARBA"/>
</dbReference>
<comment type="subcellular location">
    <subcellularLocation>
        <location evidence="1">Cytoplasm</location>
    </subcellularLocation>
</comment>
<evidence type="ECO:0000256" key="9">
    <source>
        <dbReference type="ARBA" id="ARBA00057196"/>
    </source>
</evidence>
<dbReference type="GO" id="GO:0046496">
    <property type="term" value="P:nicotinamide nucleotide metabolic process"/>
    <property type="evidence" value="ECO:0007669"/>
    <property type="project" value="UniProtKB-ARBA"/>
</dbReference>
<dbReference type="GO" id="GO:0005829">
    <property type="term" value="C:cytosol"/>
    <property type="evidence" value="ECO:0007669"/>
    <property type="project" value="TreeGrafter"/>
</dbReference>
<evidence type="ECO:0000256" key="7">
    <source>
        <dbReference type="ARBA" id="ARBA00022840"/>
    </source>
</evidence>
<evidence type="ECO:0000313" key="14">
    <source>
        <dbReference type="EMBL" id="JAS08807.1"/>
    </source>
</evidence>
<dbReference type="GO" id="GO:0005524">
    <property type="term" value="F:ATP binding"/>
    <property type="evidence" value="ECO:0007669"/>
    <property type="project" value="UniProtKB-KW"/>
</dbReference>
<evidence type="ECO:0000256" key="11">
    <source>
        <dbReference type="ARBA" id="ARBA00069425"/>
    </source>
</evidence>
<sequence>MYVRGSERVKQIFNSSQIKLIYSQTKKTVIFKKLFKVSFNYFSDKMSVEQKLILGLDIGTTSVKVCLVDKKERKVIARQSKDTQANVPSELGCEGNKQNVPKIMSAVHICVSRLPKELLRQVESIGVCGQMHGVMLWQYEESAPWEKIDPESSRFDIIPNQVSSLYTWQDSRCDPKFLESLPKPKSHLKAFSGYGCNTLFWLAKYRPEKFSRFNCAGTVQDFMVAMVCNLVKPIMSVQNAASWGYFDTKTSKWNEELLTTANFPVHFLPKILESGKVAGYLADQWHGIPPGTPVGAALGDLQCSVLATLQNPDDAVLNISTSAQLGFIAKDFHTNEVDASSPVEYFPYFEGKYLAVATALNGGNALATFIQMLQQWVLDLGFNMPQSKVWARVLELGSSNSSESSLNVVPTLLGERHIPQQNASITNIDPGNLSLGQVFKAICQGIIQNLHSMMPREMLLNANISRILGIGSALMRNEVLQKEVRQCYQLPVVFVPGGDAAWGAAMAIHLTE</sequence>
<dbReference type="GO" id="GO:0050277">
    <property type="term" value="F:sedoheptulokinase activity"/>
    <property type="evidence" value="ECO:0007669"/>
    <property type="project" value="UniProtKB-EC"/>
</dbReference>
<keyword evidence="5" id="KW-0547">Nucleotide-binding</keyword>
<dbReference type="GO" id="GO:1901701">
    <property type="term" value="P:cellular response to oxygen-containing compound"/>
    <property type="evidence" value="ECO:0007669"/>
    <property type="project" value="UniProtKB-ARBA"/>
</dbReference>
<evidence type="ECO:0000256" key="2">
    <source>
        <dbReference type="ARBA" id="ARBA00009156"/>
    </source>
</evidence>
<name>A0A1B6C5Q3_9HEMI</name>
<dbReference type="GO" id="GO:0071396">
    <property type="term" value="P:cellular response to lipid"/>
    <property type="evidence" value="ECO:0007669"/>
    <property type="project" value="UniProtKB-ARBA"/>
</dbReference>
<evidence type="ECO:0000256" key="6">
    <source>
        <dbReference type="ARBA" id="ARBA00022777"/>
    </source>
</evidence>
<dbReference type="PANTHER" id="PTHR10196:SF67">
    <property type="entry name" value="SEDOHEPTULOKINASE"/>
    <property type="match status" value="1"/>
</dbReference>
<comment type="function">
    <text evidence="9">Acts as a modulator of macrophage activation through control of glucose metabolism.</text>
</comment>
<evidence type="ECO:0000256" key="12">
    <source>
        <dbReference type="ARBA" id="ARBA00076706"/>
    </source>
</evidence>
<comment type="similarity">
    <text evidence="2">Belongs to the FGGY kinase family.</text>
</comment>
<feature type="domain" description="Carbohydrate kinase FGGY N-terminal" evidence="13">
    <location>
        <begin position="52"/>
        <end position="306"/>
    </location>
</feature>
<accession>A0A1B6C5Q3</accession>
<dbReference type="SUPFAM" id="SSF53067">
    <property type="entry name" value="Actin-like ATPase domain"/>
    <property type="match status" value="1"/>
</dbReference>
<dbReference type="GO" id="GO:0009617">
    <property type="term" value="P:response to bacterium"/>
    <property type="evidence" value="ECO:0007669"/>
    <property type="project" value="UniProtKB-ARBA"/>
</dbReference>
<dbReference type="InterPro" id="IPR043129">
    <property type="entry name" value="ATPase_NBD"/>
</dbReference>
<dbReference type="EC" id="2.7.1.14" evidence="10"/>
<dbReference type="CDD" id="cd07777">
    <property type="entry name" value="ASKHA_NBD_FGGY_SHK"/>
    <property type="match status" value="1"/>
</dbReference>
<dbReference type="GO" id="GO:0006163">
    <property type="term" value="P:purine nucleotide metabolic process"/>
    <property type="evidence" value="ECO:0007669"/>
    <property type="project" value="UniProtKB-ARBA"/>
</dbReference>
<evidence type="ECO:0000256" key="8">
    <source>
        <dbReference type="ARBA" id="ARBA00052736"/>
    </source>
</evidence>
<comment type="catalytic activity">
    <reaction evidence="8">
        <text>sedoheptulose + ATP = D-sedoheptulose 7-phosphate + ADP + H(+)</text>
        <dbReference type="Rhea" id="RHEA:23844"/>
        <dbReference type="ChEBI" id="CHEBI:15378"/>
        <dbReference type="ChEBI" id="CHEBI:16802"/>
        <dbReference type="ChEBI" id="CHEBI:30616"/>
        <dbReference type="ChEBI" id="CHEBI:57483"/>
        <dbReference type="ChEBI" id="CHEBI:456216"/>
        <dbReference type="EC" id="2.7.1.14"/>
    </reaction>
</comment>
<proteinExistence type="inferred from homology"/>